<feature type="DNA-binding region" description="Homeobox" evidence="3">
    <location>
        <begin position="24"/>
        <end position="83"/>
    </location>
</feature>
<dbReference type="PaxDb" id="121845-A0A1S4EHV9"/>
<dbReference type="AlphaFoldDB" id="A0A1S4EHV9"/>
<dbReference type="SMART" id="SM00389">
    <property type="entry name" value="HOX"/>
    <property type="match status" value="1"/>
</dbReference>
<keyword evidence="3 4" id="KW-0371">Homeobox</keyword>
<evidence type="ECO:0000313" key="8">
    <source>
        <dbReference type="RefSeq" id="XP_017301748.1"/>
    </source>
</evidence>
<dbReference type="GeneID" id="108253037"/>
<feature type="compositionally biased region" description="Low complexity" evidence="5">
    <location>
        <begin position="1"/>
        <end position="17"/>
    </location>
</feature>
<dbReference type="Pfam" id="PF00046">
    <property type="entry name" value="Homeodomain"/>
    <property type="match status" value="1"/>
</dbReference>
<reference evidence="8" key="1">
    <citation type="submission" date="2025-08" db="UniProtKB">
        <authorList>
            <consortium name="RefSeq"/>
        </authorList>
    </citation>
    <scope>IDENTIFICATION</scope>
</reference>
<keyword evidence="7" id="KW-1185">Reference proteome</keyword>
<dbReference type="InterPro" id="IPR009057">
    <property type="entry name" value="Homeodomain-like_sf"/>
</dbReference>
<dbReference type="PROSITE" id="PS50071">
    <property type="entry name" value="HOMEOBOX_2"/>
    <property type="match status" value="1"/>
</dbReference>
<dbReference type="KEGG" id="dci:108253037"/>
<dbReference type="GO" id="GO:0000981">
    <property type="term" value="F:DNA-binding transcription factor activity, RNA polymerase II-specific"/>
    <property type="evidence" value="ECO:0007669"/>
    <property type="project" value="TreeGrafter"/>
</dbReference>
<dbReference type="SUPFAM" id="SSF46689">
    <property type="entry name" value="Homeodomain-like"/>
    <property type="match status" value="1"/>
</dbReference>
<protein>
    <submittedName>
        <fullName evidence="8">Visual system homeobox 2-like</fullName>
    </submittedName>
</protein>
<feature type="domain" description="Homeobox" evidence="6">
    <location>
        <begin position="22"/>
        <end position="82"/>
    </location>
</feature>
<keyword evidence="3 4" id="KW-0539">Nucleus</keyword>
<evidence type="ECO:0000256" key="5">
    <source>
        <dbReference type="SAM" id="MobiDB-lite"/>
    </source>
</evidence>
<organism evidence="7 8">
    <name type="scientific">Diaphorina citri</name>
    <name type="common">Asian citrus psyllid</name>
    <dbReference type="NCBI Taxonomy" id="121845"/>
    <lineage>
        <taxon>Eukaryota</taxon>
        <taxon>Metazoa</taxon>
        <taxon>Ecdysozoa</taxon>
        <taxon>Arthropoda</taxon>
        <taxon>Hexapoda</taxon>
        <taxon>Insecta</taxon>
        <taxon>Pterygota</taxon>
        <taxon>Neoptera</taxon>
        <taxon>Paraneoptera</taxon>
        <taxon>Hemiptera</taxon>
        <taxon>Sternorrhyncha</taxon>
        <taxon>Psylloidea</taxon>
        <taxon>Psyllidae</taxon>
        <taxon>Diaphorininae</taxon>
        <taxon>Diaphorina</taxon>
    </lineage>
</organism>
<dbReference type="CDD" id="cd00086">
    <property type="entry name" value="homeodomain"/>
    <property type="match status" value="1"/>
</dbReference>
<accession>A0A1S4EHV9</accession>
<dbReference type="PANTHER" id="PTHR46643">
    <property type="entry name" value="HOMEOBOX PROTEIN GOOSECOID-RELATED"/>
    <property type="match status" value="1"/>
</dbReference>
<evidence type="ECO:0000256" key="2">
    <source>
        <dbReference type="ARBA" id="ARBA00006503"/>
    </source>
</evidence>
<dbReference type="Proteomes" id="UP000079169">
    <property type="component" value="Unplaced"/>
</dbReference>
<keyword evidence="3 4" id="KW-0238">DNA-binding</keyword>
<dbReference type="InterPro" id="IPR051440">
    <property type="entry name" value="Goosecoid-like_HB"/>
</dbReference>
<name>A0A1S4EHV9_DIACI</name>
<evidence type="ECO:0000256" key="4">
    <source>
        <dbReference type="RuleBase" id="RU000682"/>
    </source>
</evidence>
<dbReference type="Gene3D" id="1.10.10.60">
    <property type="entry name" value="Homeodomain-like"/>
    <property type="match status" value="1"/>
</dbReference>
<dbReference type="PANTHER" id="PTHR46643:SF1">
    <property type="entry name" value="HOMEOBOX PROTEIN GOOSECOID-2"/>
    <property type="match status" value="1"/>
</dbReference>
<evidence type="ECO:0000313" key="7">
    <source>
        <dbReference type="Proteomes" id="UP000079169"/>
    </source>
</evidence>
<feature type="region of interest" description="Disordered" evidence="5">
    <location>
        <begin position="260"/>
        <end position="279"/>
    </location>
</feature>
<dbReference type="STRING" id="121845.A0A1S4EHV9"/>
<evidence type="ECO:0000259" key="6">
    <source>
        <dbReference type="PROSITE" id="PS50071"/>
    </source>
</evidence>
<evidence type="ECO:0000256" key="1">
    <source>
        <dbReference type="ARBA" id="ARBA00004123"/>
    </source>
</evidence>
<dbReference type="GO" id="GO:0000978">
    <property type="term" value="F:RNA polymerase II cis-regulatory region sequence-specific DNA binding"/>
    <property type="evidence" value="ECO:0007669"/>
    <property type="project" value="TreeGrafter"/>
</dbReference>
<dbReference type="InterPro" id="IPR001356">
    <property type="entry name" value="HD"/>
</dbReference>
<feature type="region of interest" description="Disordered" evidence="5">
    <location>
        <begin position="1"/>
        <end position="26"/>
    </location>
</feature>
<dbReference type="RefSeq" id="XP_017301748.1">
    <property type="nucleotide sequence ID" value="XM_017446259.2"/>
</dbReference>
<dbReference type="GO" id="GO:0005634">
    <property type="term" value="C:nucleus"/>
    <property type="evidence" value="ECO:0007669"/>
    <property type="project" value="UniProtKB-SubCell"/>
</dbReference>
<evidence type="ECO:0000256" key="3">
    <source>
        <dbReference type="PROSITE-ProRule" id="PRU00108"/>
    </source>
</evidence>
<comment type="subcellular location">
    <subcellularLocation>
        <location evidence="1 3 4">Nucleus</location>
    </subcellularLocation>
</comment>
<sequence>MTHAAATIAAMAASQHSAPPPKRKRRHRTIFTEEQLEQLEATFEKTHYPDVVLREQLALKVDLKEERVEVCTNKSRDTIQNIQLKQNENLVSREDFLCKCCTREIDPSRDSLTEAICSVLPDGCKAIPAECEVILGEQGKLTLRCHVKGRKEDVQPEECLRMSAAPDKCVVCCKELSIPEDCAKMDAPQNKCLMCCKDKQVSVQEDCATNAEKAFKDVSPCNEKAVESLKPSPTVAELCAIFCDMAKSVAQKDRVPEICPRKDRPKSKDASVECRERSI</sequence>
<gene>
    <name evidence="8" type="primary">LOC108253037</name>
</gene>
<comment type="similarity">
    <text evidence="2">Belongs to the paired homeobox family. Bicoid subfamily.</text>
</comment>
<proteinExistence type="inferred from homology"/>